<sequence>MSKLVERQNRIDIVNRIIQEIGNRGRNFFYKPNHHGYAHFTQVGKTLFYYDDYTGARIYPYEQFYDQKGFSHGGTLWGLVNDFRYFIVKGTHSNGKHGYGGLLGAHWAYPEEDMKAIQLLARELGYIQ</sequence>
<dbReference type="EMBL" id="MBTG01000001">
    <property type="protein sequence ID" value="OPH61871.1"/>
    <property type="molecule type" value="Genomic_DNA"/>
</dbReference>
<accession>A0A1V4HSG1</accession>
<dbReference type="OrthoDB" id="2628479at2"/>
<evidence type="ECO:0000313" key="2">
    <source>
        <dbReference type="Proteomes" id="UP000190626"/>
    </source>
</evidence>
<dbReference type="STRING" id="1469647.BC351_01115"/>
<dbReference type="Proteomes" id="UP000190626">
    <property type="component" value="Unassembled WGS sequence"/>
</dbReference>
<protein>
    <submittedName>
        <fullName evidence="1">Uncharacterized protein</fullName>
    </submittedName>
</protein>
<gene>
    <name evidence="1" type="ORF">BC351_01115</name>
</gene>
<dbReference type="AlphaFoldDB" id="A0A1V4HSG1"/>
<comment type="caution">
    <text evidence="1">The sequence shown here is derived from an EMBL/GenBank/DDBJ whole genome shotgun (WGS) entry which is preliminary data.</text>
</comment>
<name>A0A1V4HSG1_9BACL</name>
<evidence type="ECO:0000313" key="1">
    <source>
        <dbReference type="EMBL" id="OPH61871.1"/>
    </source>
</evidence>
<reference evidence="2" key="1">
    <citation type="submission" date="2016-07" db="EMBL/GenBank/DDBJ databases">
        <authorList>
            <person name="Florea S."/>
            <person name="Webb J.S."/>
            <person name="Jaromczyk J."/>
            <person name="Schardl C.L."/>
        </authorList>
    </citation>
    <scope>NUCLEOTIDE SEQUENCE [LARGE SCALE GENOMIC DNA]</scope>
    <source>
        <strain evidence="2">CY1</strain>
    </source>
</reference>
<dbReference type="RefSeq" id="WP_079408872.1">
    <property type="nucleotide sequence ID" value="NZ_MBTG01000001.1"/>
</dbReference>
<organism evidence="1 2">
    <name type="scientific">Paenibacillus ferrarius</name>
    <dbReference type="NCBI Taxonomy" id="1469647"/>
    <lineage>
        <taxon>Bacteria</taxon>
        <taxon>Bacillati</taxon>
        <taxon>Bacillota</taxon>
        <taxon>Bacilli</taxon>
        <taxon>Bacillales</taxon>
        <taxon>Paenibacillaceae</taxon>
        <taxon>Paenibacillus</taxon>
    </lineage>
</organism>
<proteinExistence type="predicted"/>
<keyword evidence="2" id="KW-1185">Reference proteome</keyword>